<evidence type="ECO:0000256" key="1">
    <source>
        <dbReference type="SAM" id="MobiDB-lite"/>
    </source>
</evidence>
<feature type="compositionally biased region" description="Low complexity" evidence="1">
    <location>
        <begin position="53"/>
        <end position="64"/>
    </location>
</feature>
<feature type="region of interest" description="Disordered" evidence="1">
    <location>
        <begin position="1"/>
        <end position="169"/>
    </location>
</feature>
<feature type="compositionally biased region" description="Basic and acidic residues" evidence="1">
    <location>
        <begin position="65"/>
        <end position="108"/>
    </location>
</feature>
<accession>A0A6J4Q3M8</accession>
<organism evidence="2">
    <name type="scientific">uncultured Rubrobacteraceae bacterium</name>
    <dbReference type="NCBI Taxonomy" id="349277"/>
    <lineage>
        <taxon>Bacteria</taxon>
        <taxon>Bacillati</taxon>
        <taxon>Actinomycetota</taxon>
        <taxon>Rubrobacteria</taxon>
        <taxon>Rubrobacterales</taxon>
        <taxon>Rubrobacteraceae</taxon>
        <taxon>environmental samples</taxon>
    </lineage>
</organism>
<dbReference type="AlphaFoldDB" id="A0A6J4Q3M8"/>
<name>A0A6J4Q3M8_9ACTN</name>
<feature type="non-terminal residue" evidence="2">
    <location>
        <position position="1"/>
    </location>
</feature>
<feature type="compositionally biased region" description="Basic residues" evidence="1">
    <location>
        <begin position="18"/>
        <end position="27"/>
    </location>
</feature>
<protein>
    <submittedName>
        <fullName evidence="2">Uncharacterized protein</fullName>
    </submittedName>
</protein>
<feature type="non-terminal residue" evidence="2">
    <location>
        <position position="169"/>
    </location>
</feature>
<sequence>AGGQVLRVPDGGGAGGVRRGRRARGLRGRGEDHRGGGRAREPVRANVREGRGQEAAGRRQGPAARGDRGCGRADGRRGEGPSRGERGVRDGDGGERRGRYKDPARDLPADDLGGTSGGLQALVPYLPHAGEEAHAPGRGGRRGDKGVGAAGGDRRRGLPRQAHNRLVGV</sequence>
<evidence type="ECO:0000313" key="2">
    <source>
        <dbReference type="EMBL" id="CAA9429757.1"/>
    </source>
</evidence>
<reference evidence="2" key="1">
    <citation type="submission" date="2020-02" db="EMBL/GenBank/DDBJ databases">
        <authorList>
            <person name="Meier V. D."/>
        </authorList>
    </citation>
    <scope>NUCLEOTIDE SEQUENCE</scope>
    <source>
        <strain evidence="2">AVDCRST_MAG03</strain>
    </source>
</reference>
<gene>
    <name evidence="2" type="ORF">AVDCRST_MAG03-3149</name>
</gene>
<feature type="compositionally biased region" description="Basic and acidic residues" evidence="1">
    <location>
        <begin position="28"/>
        <end position="52"/>
    </location>
</feature>
<dbReference type="EMBL" id="CADCUT010000189">
    <property type="protein sequence ID" value="CAA9429757.1"/>
    <property type="molecule type" value="Genomic_DNA"/>
</dbReference>
<feature type="compositionally biased region" description="Basic and acidic residues" evidence="1">
    <location>
        <begin position="129"/>
        <end position="145"/>
    </location>
</feature>
<proteinExistence type="predicted"/>